<comment type="similarity">
    <text evidence="2">Belongs to the PanB family.</text>
</comment>
<evidence type="ECO:0000313" key="6">
    <source>
        <dbReference type="EMBL" id="EGB04545.1"/>
    </source>
</evidence>
<dbReference type="CDD" id="cd06557">
    <property type="entry name" value="KPHMT-like"/>
    <property type="match status" value="1"/>
</dbReference>
<dbReference type="Proteomes" id="UP000002729">
    <property type="component" value="Unassembled WGS sequence"/>
</dbReference>
<dbReference type="FunFam" id="3.20.20.60:FF:000003">
    <property type="entry name" value="3-methyl-2-oxobutanoate hydroxymethyltransferase"/>
    <property type="match status" value="1"/>
</dbReference>
<dbReference type="GeneID" id="20221918"/>
<evidence type="ECO:0000256" key="1">
    <source>
        <dbReference type="ARBA" id="ARBA00005033"/>
    </source>
</evidence>
<dbReference type="UniPathway" id="UPA00028">
    <property type="reaction ID" value="UER00003"/>
</dbReference>
<evidence type="ECO:0000256" key="4">
    <source>
        <dbReference type="ARBA" id="ARBA00022679"/>
    </source>
</evidence>
<evidence type="ECO:0000256" key="3">
    <source>
        <dbReference type="ARBA" id="ARBA00012618"/>
    </source>
</evidence>
<dbReference type="RefSeq" id="XP_009040755.1">
    <property type="nucleotide sequence ID" value="XM_009042507.1"/>
</dbReference>
<dbReference type="EMBL" id="GL833150">
    <property type="protein sequence ID" value="EGB04545.1"/>
    <property type="molecule type" value="Genomic_DNA"/>
</dbReference>
<dbReference type="InterPro" id="IPR040442">
    <property type="entry name" value="Pyrv_kinase-like_dom_sf"/>
</dbReference>
<dbReference type="GO" id="GO:0003864">
    <property type="term" value="F:3-methyl-2-oxobutanoate hydroxymethyltransferase activity"/>
    <property type="evidence" value="ECO:0007669"/>
    <property type="project" value="UniProtKB-EC"/>
</dbReference>
<evidence type="ECO:0000313" key="7">
    <source>
        <dbReference type="Proteomes" id="UP000002729"/>
    </source>
</evidence>
<keyword evidence="7" id="KW-1185">Reference proteome</keyword>
<dbReference type="OrthoDB" id="425211at2759"/>
<comment type="pathway">
    <text evidence="1">Cofactor biosynthesis; (R)-pantothenate biosynthesis; (R)-pantoate from 3-methyl-2-oxobutanoate: step 1/2.</text>
</comment>
<organism evidence="7">
    <name type="scientific">Aureococcus anophagefferens</name>
    <name type="common">Harmful bloom alga</name>
    <dbReference type="NCBI Taxonomy" id="44056"/>
    <lineage>
        <taxon>Eukaryota</taxon>
        <taxon>Sar</taxon>
        <taxon>Stramenopiles</taxon>
        <taxon>Ochrophyta</taxon>
        <taxon>Pelagophyceae</taxon>
        <taxon>Pelagomonadales</taxon>
        <taxon>Pelagomonadaceae</taxon>
        <taxon>Aureococcus</taxon>
    </lineage>
</organism>
<dbReference type="GO" id="GO:0015940">
    <property type="term" value="P:pantothenate biosynthetic process"/>
    <property type="evidence" value="ECO:0007669"/>
    <property type="project" value="UniProtKB-UniPathway"/>
</dbReference>
<dbReference type="KEGG" id="aaf:AURANDRAFT_3892"/>
<evidence type="ECO:0000256" key="5">
    <source>
        <dbReference type="ARBA" id="ARBA00049172"/>
    </source>
</evidence>
<dbReference type="SUPFAM" id="SSF51621">
    <property type="entry name" value="Phosphoenolpyruvate/pyruvate domain"/>
    <property type="match status" value="1"/>
</dbReference>
<keyword evidence="4" id="KW-0808">Transferase</keyword>
<dbReference type="Gene3D" id="3.20.20.60">
    <property type="entry name" value="Phosphoenolpyruvate-binding domains"/>
    <property type="match status" value="1"/>
</dbReference>
<gene>
    <name evidence="6" type="ORF">AURANDRAFT_3892</name>
</gene>
<name>F0YK17_AURAN</name>
<dbReference type="eggNOG" id="KOG2949">
    <property type="taxonomic scope" value="Eukaryota"/>
</dbReference>
<dbReference type="PANTHER" id="PTHR20881">
    <property type="entry name" value="3-METHYL-2-OXOBUTANOATE HYDROXYMETHYLTRANSFERASE"/>
    <property type="match status" value="1"/>
</dbReference>
<dbReference type="GO" id="GO:0000287">
    <property type="term" value="F:magnesium ion binding"/>
    <property type="evidence" value="ECO:0007669"/>
    <property type="project" value="TreeGrafter"/>
</dbReference>
<dbReference type="NCBIfam" id="NF001452">
    <property type="entry name" value="PRK00311.1"/>
    <property type="match status" value="1"/>
</dbReference>
<comment type="catalytic activity">
    <reaction evidence="5">
        <text>(6R)-5,10-methylene-5,6,7,8-tetrahydrofolate + 3-methyl-2-oxobutanoate + H2O = 2-dehydropantoate + (6S)-5,6,7,8-tetrahydrofolate</text>
        <dbReference type="Rhea" id="RHEA:11824"/>
        <dbReference type="ChEBI" id="CHEBI:11561"/>
        <dbReference type="ChEBI" id="CHEBI:11851"/>
        <dbReference type="ChEBI" id="CHEBI:15377"/>
        <dbReference type="ChEBI" id="CHEBI:15636"/>
        <dbReference type="ChEBI" id="CHEBI:57453"/>
        <dbReference type="EC" id="2.1.2.11"/>
    </reaction>
</comment>
<dbReference type="InParanoid" id="F0YK17"/>
<dbReference type="HAMAP" id="MF_00156">
    <property type="entry name" value="PanB"/>
    <property type="match status" value="1"/>
</dbReference>
<feature type="non-terminal residue" evidence="6">
    <location>
        <position position="1"/>
    </location>
</feature>
<dbReference type="PANTHER" id="PTHR20881:SF0">
    <property type="entry name" value="3-METHYL-2-OXOBUTANOATE HYDROXYMETHYLTRANSFERASE"/>
    <property type="match status" value="1"/>
</dbReference>
<dbReference type="Pfam" id="PF02548">
    <property type="entry name" value="Pantoate_transf"/>
    <property type="match status" value="1"/>
</dbReference>
<dbReference type="AlphaFoldDB" id="F0YK17"/>
<dbReference type="InterPro" id="IPR003700">
    <property type="entry name" value="Pantoate_hydroxy_MeTrfase"/>
</dbReference>
<accession>F0YK17</accession>
<reference evidence="6 7" key="1">
    <citation type="journal article" date="2011" name="Proc. Natl. Acad. Sci. U.S.A.">
        <title>Niche of harmful alga Aureococcus anophagefferens revealed through ecogenomics.</title>
        <authorList>
            <person name="Gobler C.J."/>
            <person name="Berry D.L."/>
            <person name="Dyhrman S.T."/>
            <person name="Wilhelm S.W."/>
            <person name="Salamov A."/>
            <person name="Lobanov A.V."/>
            <person name="Zhang Y."/>
            <person name="Collier J.L."/>
            <person name="Wurch L.L."/>
            <person name="Kustka A.B."/>
            <person name="Dill B.D."/>
            <person name="Shah M."/>
            <person name="VerBerkmoes N.C."/>
            <person name="Kuo A."/>
            <person name="Terry A."/>
            <person name="Pangilinan J."/>
            <person name="Lindquist E.A."/>
            <person name="Lucas S."/>
            <person name="Paulsen I.T."/>
            <person name="Hattenrath-Lehmann T.K."/>
            <person name="Talmage S.C."/>
            <person name="Walker E.A."/>
            <person name="Koch F."/>
            <person name="Burson A.M."/>
            <person name="Marcoval M.A."/>
            <person name="Tang Y.Z."/>
            <person name="Lecleir G.R."/>
            <person name="Coyne K.J."/>
            <person name="Berg G.M."/>
            <person name="Bertrand E.M."/>
            <person name="Saito M.A."/>
            <person name="Gladyshev V.N."/>
            <person name="Grigoriev I.V."/>
        </authorList>
    </citation>
    <scope>NUCLEOTIDE SEQUENCE [LARGE SCALE GENOMIC DNA]</scope>
    <source>
        <strain evidence="7">CCMP 1984</strain>
    </source>
</reference>
<dbReference type="NCBIfam" id="TIGR00222">
    <property type="entry name" value="panB"/>
    <property type="match status" value="1"/>
</dbReference>
<protein>
    <recommendedName>
        <fullName evidence="3">3-methyl-2-oxobutanoate hydroxymethyltransferase</fullName>
        <ecNumber evidence="3">2.1.2.11</ecNumber>
    </recommendedName>
</protein>
<dbReference type="InterPro" id="IPR015813">
    <property type="entry name" value="Pyrv/PenolPyrv_kinase-like_dom"/>
</dbReference>
<dbReference type="PIRSF" id="PIRSF000388">
    <property type="entry name" value="Pantoate_hydroxy_MeTrfase"/>
    <property type="match status" value="1"/>
</dbReference>
<proteinExistence type="inferred from homology"/>
<sequence>KTTAMSLLRMKRLGEKICMVTCYDYPSGVHVDGANIDVALCGDSLGMVALGYETTQPVTLDEMIHHCKAVRRGLSNDGPLLVCDLPFGSYEESPEIALRSAYRAMKEGCADCVKVEGGAHMARTVAKLVESGVAVMGHVGLMPQAISTLGGFRAQGRTAIKARRVLDDALALQDAGAFAVVVECVPAIVGAAIADALDVPTIGIGAGPGTDGQVLVYHDLLGSLHHPHHAVHVPKFCKVFADVGHMTYEGLADFRDQVKARDFPSRAFRP</sequence>
<feature type="non-terminal residue" evidence="6">
    <location>
        <position position="270"/>
    </location>
</feature>
<dbReference type="EC" id="2.1.2.11" evidence="3"/>
<dbReference type="GO" id="GO:0005739">
    <property type="term" value="C:mitochondrion"/>
    <property type="evidence" value="ECO:0007669"/>
    <property type="project" value="TreeGrafter"/>
</dbReference>
<evidence type="ECO:0000256" key="2">
    <source>
        <dbReference type="ARBA" id="ARBA00008676"/>
    </source>
</evidence>
<dbReference type="OMA" id="VLVWTDM"/>